<reference evidence="12" key="1">
    <citation type="submission" date="2023-06" db="EMBL/GenBank/DDBJ databases">
        <title>Genomic of Parafulvivirga corallium.</title>
        <authorList>
            <person name="Wang G."/>
        </authorList>
    </citation>
    <scope>NUCLEOTIDE SEQUENCE</scope>
    <source>
        <strain evidence="12">BMA10</strain>
    </source>
</reference>
<dbReference type="RefSeq" id="WP_346754536.1">
    <property type="nucleotide sequence ID" value="NZ_JAUJEA010000011.1"/>
</dbReference>
<evidence type="ECO:0000256" key="6">
    <source>
        <dbReference type="ARBA" id="ARBA00022723"/>
    </source>
</evidence>
<evidence type="ECO:0000256" key="3">
    <source>
        <dbReference type="ARBA" id="ARBA00016337"/>
    </source>
</evidence>
<keyword evidence="13" id="KW-1185">Reference proteome</keyword>
<keyword evidence="5 11" id="KW-0808">Transferase</keyword>
<dbReference type="InterPro" id="IPR003374">
    <property type="entry name" value="ApbE-like_sf"/>
</dbReference>
<evidence type="ECO:0000256" key="11">
    <source>
        <dbReference type="PIRNR" id="PIRNR006268"/>
    </source>
</evidence>
<dbReference type="GO" id="GO:0016740">
    <property type="term" value="F:transferase activity"/>
    <property type="evidence" value="ECO:0007669"/>
    <property type="project" value="UniProtKB-KW"/>
</dbReference>
<protein>
    <recommendedName>
        <fullName evidence="3 11">FAD:protein FMN transferase</fullName>
        <ecNumber evidence="2 11">2.7.1.180</ecNumber>
    </recommendedName>
    <alternativeName>
        <fullName evidence="9 11">Flavin transferase</fullName>
    </alternativeName>
</protein>
<keyword evidence="6 11" id="KW-0479">Metal-binding</keyword>
<dbReference type="Gene3D" id="3.10.520.10">
    <property type="entry name" value="ApbE-like domains"/>
    <property type="match status" value="1"/>
</dbReference>
<accession>A0ABT8KUS2</accession>
<dbReference type="PANTHER" id="PTHR30040">
    <property type="entry name" value="THIAMINE BIOSYNTHESIS LIPOPROTEIN APBE"/>
    <property type="match status" value="1"/>
</dbReference>
<dbReference type="EC" id="2.7.1.180" evidence="2 11"/>
<evidence type="ECO:0000313" key="12">
    <source>
        <dbReference type="EMBL" id="MDN5204515.1"/>
    </source>
</evidence>
<dbReference type="SUPFAM" id="SSF143631">
    <property type="entry name" value="ApbE-like"/>
    <property type="match status" value="1"/>
</dbReference>
<comment type="caution">
    <text evidence="12">The sequence shown here is derived from an EMBL/GenBank/DDBJ whole genome shotgun (WGS) entry which is preliminary data.</text>
</comment>
<evidence type="ECO:0000256" key="1">
    <source>
        <dbReference type="ARBA" id="ARBA00001946"/>
    </source>
</evidence>
<evidence type="ECO:0000256" key="5">
    <source>
        <dbReference type="ARBA" id="ARBA00022679"/>
    </source>
</evidence>
<keyword evidence="7 11" id="KW-0274">FAD</keyword>
<proteinExistence type="inferred from homology"/>
<comment type="similarity">
    <text evidence="11">Belongs to the ApbE family.</text>
</comment>
<evidence type="ECO:0000256" key="10">
    <source>
        <dbReference type="ARBA" id="ARBA00048540"/>
    </source>
</evidence>
<keyword evidence="4 11" id="KW-0285">Flavoprotein</keyword>
<evidence type="ECO:0000256" key="4">
    <source>
        <dbReference type="ARBA" id="ARBA00022630"/>
    </source>
</evidence>
<comment type="cofactor">
    <cofactor evidence="1">
        <name>Mg(2+)</name>
        <dbReference type="ChEBI" id="CHEBI:18420"/>
    </cofactor>
</comment>
<dbReference type="PIRSF" id="PIRSF006268">
    <property type="entry name" value="ApbE"/>
    <property type="match status" value="1"/>
</dbReference>
<dbReference type="InterPro" id="IPR024932">
    <property type="entry name" value="ApbE"/>
</dbReference>
<evidence type="ECO:0000256" key="2">
    <source>
        <dbReference type="ARBA" id="ARBA00011955"/>
    </source>
</evidence>
<organism evidence="12 13">
    <name type="scientific">Splendidivirga corallicola</name>
    <dbReference type="NCBI Taxonomy" id="3051826"/>
    <lineage>
        <taxon>Bacteria</taxon>
        <taxon>Pseudomonadati</taxon>
        <taxon>Bacteroidota</taxon>
        <taxon>Cytophagia</taxon>
        <taxon>Cytophagales</taxon>
        <taxon>Splendidivirgaceae</taxon>
        <taxon>Splendidivirga</taxon>
    </lineage>
</organism>
<dbReference type="Proteomes" id="UP001172082">
    <property type="component" value="Unassembled WGS sequence"/>
</dbReference>
<evidence type="ECO:0000256" key="9">
    <source>
        <dbReference type="ARBA" id="ARBA00031306"/>
    </source>
</evidence>
<gene>
    <name evidence="12" type="ORF">QQ008_24185</name>
</gene>
<evidence type="ECO:0000256" key="8">
    <source>
        <dbReference type="ARBA" id="ARBA00022842"/>
    </source>
</evidence>
<keyword evidence="8 11" id="KW-0460">Magnesium</keyword>
<name>A0ABT8KUS2_9BACT</name>
<dbReference type="Pfam" id="PF02424">
    <property type="entry name" value="ApbE"/>
    <property type="match status" value="1"/>
</dbReference>
<dbReference type="PANTHER" id="PTHR30040:SF2">
    <property type="entry name" value="FAD:PROTEIN FMN TRANSFERASE"/>
    <property type="match status" value="1"/>
</dbReference>
<dbReference type="EMBL" id="JAUJEA010000011">
    <property type="protein sequence ID" value="MDN5204515.1"/>
    <property type="molecule type" value="Genomic_DNA"/>
</dbReference>
<evidence type="ECO:0000313" key="13">
    <source>
        <dbReference type="Proteomes" id="UP001172082"/>
    </source>
</evidence>
<evidence type="ECO:0000256" key="7">
    <source>
        <dbReference type="ARBA" id="ARBA00022827"/>
    </source>
</evidence>
<sequence length="318" mass="35123">MSQQQDNLKTHHEVLKLMGSRFEITAISEKEALAVQAVKAGIDEIRRIEKLISSWDPASQTSEVNRQAGIKPVAVDQELFDLINRAKKISTLTDGAFDISYASMDKIWKFDGSMKTLPDPDLVKNSVARIDFKNIMLDPEKGTVFLKEKGMKIGFGAIGKGYAANKAKSIMLSLGIQNGLVNAGGDLIAWGKKADGSDWQIGIANPKDKEGIFSWLTINEMAVVTSGDYERFVMFDGKRYAHIIDPRTGYPVSETKSVTIICPDAELADALATSVFVLGEKQGLNLINQLKGIECLIVNKDDEIKTSDNLDLNYYRKK</sequence>
<comment type="catalytic activity">
    <reaction evidence="10 11">
        <text>L-threonyl-[protein] + FAD = FMN-L-threonyl-[protein] + AMP + H(+)</text>
        <dbReference type="Rhea" id="RHEA:36847"/>
        <dbReference type="Rhea" id="RHEA-COMP:11060"/>
        <dbReference type="Rhea" id="RHEA-COMP:11061"/>
        <dbReference type="ChEBI" id="CHEBI:15378"/>
        <dbReference type="ChEBI" id="CHEBI:30013"/>
        <dbReference type="ChEBI" id="CHEBI:57692"/>
        <dbReference type="ChEBI" id="CHEBI:74257"/>
        <dbReference type="ChEBI" id="CHEBI:456215"/>
        <dbReference type="EC" id="2.7.1.180"/>
    </reaction>
</comment>